<name>A0AAV9KXB9_9SOLN</name>
<comment type="caution">
    <text evidence="1">The sequence shown here is derived from an EMBL/GenBank/DDBJ whole genome shotgun (WGS) entry which is preliminary data.</text>
</comment>
<organism evidence="1 2">
    <name type="scientific">Solanum pinnatisectum</name>
    <name type="common">tansyleaf nightshade</name>
    <dbReference type="NCBI Taxonomy" id="50273"/>
    <lineage>
        <taxon>Eukaryota</taxon>
        <taxon>Viridiplantae</taxon>
        <taxon>Streptophyta</taxon>
        <taxon>Embryophyta</taxon>
        <taxon>Tracheophyta</taxon>
        <taxon>Spermatophyta</taxon>
        <taxon>Magnoliopsida</taxon>
        <taxon>eudicotyledons</taxon>
        <taxon>Gunneridae</taxon>
        <taxon>Pentapetalae</taxon>
        <taxon>asterids</taxon>
        <taxon>lamiids</taxon>
        <taxon>Solanales</taxon>
        <taxon>Solanaceae</taxon>
        <taxon>Solanoideae</taxon>
        <taxon>Solaneae</taxon>
        <taxon>Solanum</taxon>
    </lineage>
</organism>
<sequence length="93" mass="11195">MDVLTQHIQGEISWYMLFVDEIVLIDETHNRVNAKLEVWRRTFEYNGFRLSRIETEYLEYKFCDVTYEADVEVKLETQVIQNRCSFKNLGPII</sequence>
<reference evidence="1 2" key="1">
    <citation type="submission" date="2023-10" db="EMBL/GenBank/DDBJ databases">
        <title>Genome-Wide Identification Analysis in wild type Solanum Pinnatisectum Reveals Some Genes Defensing Phytophthora Infestans.</title>
        <authorList>
            <person name="Sun C."/>
        </authorList>
    </citation>
    <scope>NUCLEOTIDE SEQUENCE [LARGE SCALE GENOMIC DNA]</scope>
    <source>
        <strain evidence="1">LQN</strain>
        <tissue evidence="1">Leaf</tissue>
    </source>
</reference>
<evidence type="ECO:0000313" key="1">
    <source>
        <dbReference type="EMBL" id="KAK4717677.1"/>
    </source>
</evidence>
<keyword evidence="2" id="KW-1185">Reference proteome</keyword>
<dbReference type="AlphaFoldDB" id="A0AAV9KXB9"/>
<accession>A0AAV9KXB9</accession>
<protein>
    <recommendedName>
        <fullName evidence="3">Reverse transcriptase domain-containing protein</fullName>
    </recommendedName>
</protein>
<gene>
    <name evidence="1" type="ORF">R3W88_016015</name>
</gene>
<dbReference type="Proteomes" id="UP001311915">
    <property type="component" value="Unassembled WGS sequence"/>
</dbReference>
<evidence type="ECO:0008006" key="3">
    <source>
        <dbReference type="Google" id="ProtNLM"/>
    </source>
</evidence>
<evidence type="ECO:0000313" key="2">
    <source>
        <dbReference type="Proteomes" id="UP001311915"/>
    </source>
</evidence>
<dbReference type="EMBL" id="JAWPEI010000008">
    <property type="protein sequence ID" value="KAK4717677.1"/>
    <property type="molecule type" value="Genomic_DNA"/>
</dbReference>
<proteinExistence type="predicted"/>